<dbReference type="Proteomes" id="UP000029986">
    <property type="component" value="Chromosome"/>
</dbReference>
<dbReference type="NCBIfam" id="TIGR00199">
    <property type="entry name" value="PncC_domain"/>
    <property type="match status" value="1"/>
</dbReference>
<name>A0A097QZ68_HAFAL</name>
<dbReference type="RefSeq" id="WP_025801551.1">
    <property type="nucleotide sequence ID" value="NZ_CP009706.1"/>
</dbReference>
<dbReference type="NCBIfam" id="NF002975">
    <property type="entry name" value="PRK03661.1"/>
    <property type="match status" value="1"/>
</dbReference>
<evidence type="ECO:0000259" key="1">
    <source>
        <dbReference type="Pfam" id="PF02464"/>
    </source>
</evidence>
<feature type="domain" description="CinA C-terminal" evidence="1">
    <location>
        <begin position="9"/>
        <end position="159"/>
    </location>
</feature>
<dbReference type="Pfam" id="PF02464">
    <property type="entry name" value="CinA"/>
    <property type="match status" value="1"/>
</dbReference>
<dbReference type="EMBL" id="CP009706">
    <property type="protein sequence ID" value="AIU71786.1"/>
    <property type="molecule type" value="Genomic_DNA"/>
</dbReference>
<evidence type="ECO:0000313" key="2">
    <source>
        <dbReference type="EMBL" id="AIU71786.1"/>
    </source>
</evidence>
<evidence type="ECO:0000313" key="3">
    <source>
        <dbReference type="Proteomes" id="UP000029986"/>
    </source>
</evidence>
<dbReference type="eggNOG" id="COG1546">
    <property type="taxonomic scope" value="Bacteria"/>
</dbReference>
<proteinExistence type="predicted"/>
<gene>
    <name evidence="2" type="ORF">AT03_04820</name>
</gene>
<accession>A0A097QZ68</accession>
<dbReference type="OrthoDB" id="9801454at2"/>
<organism evidence="2 3">
    <name type="scientific">Hafnia alvei FB1</name>
    <dbReference type="NCBI Taxonomy" id="1453496"/>
    <lineage>
        <taxon>Bacteria</taxon>
        <taxon>Pseudomonadati</taxon>
        <taxon>Pseudomonadota</taxon>
        <taxon>Gammaproteobacteria</taxon>
        <taxon>Enterobacterales</taxon>
        <taxon>Hafniaceae</taxon>
        <taxon>Hafnia</taxon>
    </lineage>
</organism>
<dbReference type="SUPFAM" id="SSF142433">
    <property type="entry name" value="CinA-like"/>
    <property type="match status" value="1"/>
</dbReference>
<sequence length="162" mass="17024">MTDDVLLELSATLGARLKEKGATLTCAESCTGGLIAKVITDISGSSAYFERGYVTYSNQAKHEMLGVSLESLRLYGAVSEVVVNEMAQGALRAASADFAVSVSGIAGPDGGSAAKPAGTVWFGFAAKDGRTYSIRQYFPGGRLQVRQLAAEFALCVLIEKFL</sequence>
<reference evidence="2 3" key="1">
    <citation type="journal article" date="2014" name="Gut Pathog.">
        <title>Gene clusters of Hafnia alvei strain FB1 important in survival and pathogenesis: a draft genome perspective.</title>
        <authorList>
            <person name="Tan J.Y."/>
            <person name="Yin W.F."/>
            <person name="Chan K.G."/>
        </authorList>
    </citation>
    <scope>NUCLEOTIDE SEQUENCE [LARGE SCALE GENOMIC DNA]</scope>
    <source>
        <strain evidence="2 3">FB1</strain>
    </source>
</reference>
<dbReference type="AlphaFoldDB" id="A0A097QZ68"/>
<dbReference type="HOGENOM" id="CLU_030805_1_1_6"/>
<protein>
    <recommendedName>
        <fullName evidence="1">CinA C-terminal domain-containing protein</fullName>
    </recommendedName>
</protein>
<dbReference type="Gene3D" id="3.90.950.20">
    <property type="entry name" value="CinA-like"/>
    <property type="match status" value="1"/>
</dbReference>
<keyword evidence="3" id="KW-1185">Reference proteome</keyword>
<dbReference type="KEGG" id="hav:AT03_04820"/>
<dbReference type="InterPro" id="IPR036653">
    <property type="entry name" value="CinA-like_C"/>
</dbReference>
<dbReference type="PATRIC" id="fig|1453496.5.peg.965"/>
<dbReference type="InterPro" id="IPR008136">
    <property type="entry name" value="CinA_C"/>
</dbReference>